<protein>
    <recommendedName>
        <fullName evidence="6">Formate--tetrahydrofolate ligase</fullName>
        <ecNumber evidence="6">6.3.4.3</ecNumber>
    </recommendedName>
    <alternativeName>
        <fullName evidence="6">Formyltetrahydrofolate synthetase</fullName>
        <shortName evidence="6">FHS</shortName>
        <shortName evidence="6">FTHFS</shortName>
    </alternativeName>
</protein>
<evidence type="ECO:0000313" key="8">
    <source>
        <dbReference type="EMBL" id="SDE55869.1"/>
    </source>
</evidence>
<dbReference type="GO" id="GO:0035999">
    <property type="term" value="P:tetrahydrofolate interconversion"/>
    <property type="evidence" value="ECO:0007669"/>
    <property type="project" value="UniProtKB-UniRule"/>
</dbReference>
<dbReference type="InterPro" id="IPR020628">
    <property type="entry name" value="Formate_THF_ligase_CS"/>
</dbReference>
<dbReference type="Proteomes" id="UP000182744">
    <property type="component" value="Unassembled WGS sequence"/>
</dbReference>
<sequence length="544" mass="56498">MNVIMPIAEVARQAGVPEEAFLPYGRGRAKVDRTWVESAQPRGKLILVTAVNPTPPGEGKTTTSIGLADGLRQIGKSAALALREPSLGPVFGIKGGAIGGGKSQVVPATQINLHFNGDFAAIAAAQNLLAAITENAAHFGTHDLDPRTLNVRRALDVNDRTLRQVVTGLGGRTGGIPRETGFDITAASEVMAAFCMASDLADLRRRIGGIVVGADRSGNPVTADTLQATGAMLALLVEAFSPNLVQTMEGTPAFVHGGPFANIAHGCNSVMATRAALATADYAVTEAGFGADLGAEKFMDIKCRETGLRPAAAVCVATVRALKYHGGVALADLETENVEAVRRGLANLRRHIQILRNVLGLNVVVAINRFSADTEAEMAVIAETTAQLGVKSVAAEHFTHGGKGAVALAEAVVEAAENPSTPTFTYAAEATLEEKIDAVVRKIYGGDGATFTRAAQRELDRLQASGYGSWPVCIAKTPASLTADPNVLGAPTDFKIPVREVRLSTGGGFVVVIAGSVMLMPGLPKRPSAADVDVTAEGEIVGLH</sequence>
<comment type="catalytic activity">
    <reaction evidence="6">
        <text>(6S)-5,6,7,8-tetrahydrofolate + formate + ATP = (6R)-10-formyltetrahydrofolate + ADP + phosphate</text>
        <dbReference type="Rhea" id="RHEA:20221"/>
        <dbReference type="ChEBI" id="CHEBI:15740"/>
        <dbReference type="ChEBI" id="CHEBI:30616"/>
        <dbReference type="ChEBI" id="CHEBI:43474"/>
        <dbReference type="ChEBI" id="CHEBI:57453"/>
        <dbReference type="ChEBI" id="CHEBI:195366"/>
        <dbReference type="ChEBI" id="CHEBI:456216"/>
        <dbReference type="EC" id="6.3.4.3"/>
    </reaction>
</comment>
<dbReference type="UniPathway" id="UPA00193"/>
<dbReference type="EMBL" id="JAWNFU010000001">
    <property type="protein sequence ID" value="MDY5152900.1"/>
    <property type="molecule type" value="Genomic_DNA"/>
</dbReference>
<keyword evidence="5 6" id="KW-0067">ATP-binding</keyword>
<gene>
    <name evidence="6" type="primary">fhs</name>
    <name evidence="7" type="ORF">R6G71_02385</name>
    <name evidence="8" type="ORF">SAMN05421878_11349</name>
</gene>
<reference evidence="7" key="3">
    <citation type="submission" date="2023-10" db="EMBL/GenBank/DDBJ databases">
        <title>Whole Genome based description of the genera Actinobaculum and Actinotignum reveals a complex phylogenetic relationship within the species included in the genus Actinotignum.</title>
        <authorList>
            <person name="Jensen C.S."/>
            <person name="Dargis R."/>
            <person name="Kemp M."/>
            <person name="Christensen J.J."/>
        </authorList>
    </citation>
    <scope>NUCLEOTIDE SEQUENCE</scope>
    <source>
        <strain evidence="7">Actinobaculum_suis_CCUG19206T</strain>
    </source>
</reference>
<dbReference type="EC" id="6.3.4.3" evidence="6"/>
<name>A0A1G7DWP8_9ACTO</name>
<evidence type="ECO:0000256" key="2">
    <source>
        <dbReference type="ARBA" id="ARBA00022563"/>
    </source>
</evidence>
<dbReference type="RefSeq" id="WP_074663298.1">
    <property type="nucleotide sequence ID" value="NZ_FNAU01000013.1"/>
</dbReference>
<dbReference type="GO" id="GO:0004329">
    <property type="term" value="F:formate-tetrahydrofolate ligase activity"/>
    <property type="evidence" value="ECO:0007669"/>
    <property type="project" value="UniProtKB-UniRule"/>
</dbReference>
<organism evidence="8 9">
    <name type="scientific">Actinobaculum suis</name>
    <dbReference type="NCBI Taxonomy" id="1657"/>
    <lineage>
        <taxon>Bacteria</taxon>
        <taxon>Bacillati</taxon>
        <taxon>Actinomycetota</taxon>
        <taxon>Actinomycetes</taxon>
        <taxon>Actinomycetales</taxon>
        <taxon>Actinomycetaceae</taxon>
        <taxon>Actinobaculum</taxon>
    </lineage>
</organism>
<evidence type="ECO:0000256" key="6">
    <source>
        <dbReference type="HAMAP-Rule" id="MF_01543"/>
    </source>
</evidence>
<dbReference type="InterPro" id="IPR000559">
    <property type="entry name" value="Formate_THF_ligase"/>
</dbReference>
<dbReference type="PROSITE" id="PS00722">
    <property type="entry name" value="FTHFS_2"/>
    <property type="match status" value="1"/>
</dbReference>
<proteinExistence type="inferred from homology"/>
<evidence type="ECO:0000256" key="3">
    <source>
        <dbReference type="ARBA" id="ARBA00022598"/>
    </source>
</evidence>
<dbReference type="Pfam" id="PF01268">
    <property type="entry name" value="FTHFS"/>
    <property type="match status" value="1"/>
</dbReference>
<dbReference type="Gene3D" id="3.40.50.300">
    <property type="entry name" value="P-loop containing nucleotide triphosphate hydrolases"/>
    <property type="match status" value="1"/>
</dbReference>
<evidence type="ECO:0000256" key="1">
    <source>
        <dbReference type="ARBA" id="ARBA00004777"/>
    </source>
</evidence>
<feature type="binding site" evidence="6">
    <location>
        <begin position="54"/>
        <end position="61"/>
    </location>
    <ligand>
        <name>ATP</name>
        <dbReference type="ChEBI" id="CHEBI:30616"/>
    </ligand>
</feature>
<dbReference type="Gene3D" id="3.10.410.10">
    <property type="entry name" value="Formyltetrahydrofolate synthetase, domain 3"/>
    <property type="match status" value="1"/>
</dbReference>
<dbReference type="SUPFAM" id="SSF52540">
    <property type="entry name" value="P-loop containing nucleoside triphosphate hydrolases"/>
    <property type="match status" value="1"/>
</dbReference>
<evidence type="ECO:0000256" key="4">
    <source>
        <dbReference type="ARBA" id="ARBA00022741"/>
    </source>
</evidence>
<keyword evidence="9" id="KW-1185">Reference proteome</keyword>
<evidence type="ECO:0000313" key="7">
    <source>
        <dbReference type="EMBL" id="MDY5152900.1"/>
    </source>
</evidence>
<dbReference type="GO" id="GO:0005524">
    <property type="term" value="F:ATP binding"/>
    <property type="evidence" value="ECO:0007669"/>
    <property type="project" value="UniProtKB-UniRule"/>
</dbReference>
<accession>A0A1G7DWP8</accession>
<dbReference type="NCBIfam" id="NF010030">
    <property type="entry name" value="PRK13505.1"/>
    <property type="match status" value="1"/>
</dbReference>
<comment type="pathway">
    <text evidence="1 6">One-carbon metabolism; tetrahydrofolate interconversion.</text>
</comment>
<dbReference type="EMBL" id="FNAU01000013">
    <property type="protein sequence ID" value="SDE55869.1"/>
    <property type="molecule type" value="Genomic_DNA"/>
</dbReference>
<dbReference type="Gene3D" id="3.30.1510.10">
    <property type="entry name" value="Domain 2, N(10)-formyltetrahydrofolate synthetase"/>
    <property type="match status" value="1"/>
</dbReference>
<dbReference type="InterPro" id="IPR027417">
    <property type="entry name" value="P-loop_NTPase"/>
</dbReference>
<comment type="similarity">
    <text evidence="6">Belongs to the formate--tetrahydrofolate ligase family.</text>
</comment>
<evidence type="ECO:0000313" key="9">
    <source>
        <dbReference type="Proteomes" id="UP000182744"/>
    </source>
</evidence>
<keyword evidence="4 6" id="KW-0547">Nucleotide-binding</keyword>
<keyword evidence="3 6" id="KW-0436">Ligase</keyword>
<reference evidence="9" key="2">
    <citation type="submission" date="2016-10" db="EMBL/GenBank/DDBJ databases">
        <authorList>
            <person name="Varghese N."/>
        </authorList>
    </citation>
    <scope>NUCLEOTIDE SEQUENCE [LARGE SCALE GENOMIC DNA]</scope>
    <source>
        <strain evidence="9">DSM 20639</strain>
    </source>
</reference>
<keyword evidence="2 6" id="KW-0554">One-carbon metabolism</keyword>
<dbReference type="HAMAP" id="MF_01543">
    <property type="entry name" value="FTHFS"/>
    <property type="match status" value="1"/>
</dbReference>
<reference evidence="8" key="1">
    <citation type="submission" date="2016-10" db="EMBL/GenBank/DDBJ databases">
        <authorList>
            <person name="de Groot N.N."/>
        </authorList>
    </citation>
    <scope>NUCLEOTIDE SEQUENCE [LARGE SCALE GENOMIC DNA]</scope>
    <source>
        <strain evidence="8">DSM 20639</strain>
    </source>
</reference>
<dbReference type="Proteomes" id="UP001273799">
    <property type="component" value="Unassembled WGS sequence"/>
</dbReference>
<evidence type="ECO:0000256" key="5">
    <source>
        <dbReference type="ARBA" id="ARBA00022840"/>
    </source>
</evidence>
<dbReference type="AlphaFoldDB" id="A0A1G7DWP8"/>